<evidence type="ECO:0000313" key="3">
    <source>
        <dbReference type="Proteomes" id="UP000887574"/>
    </source>
</evidence>
<evidence type="ECO:0000256" key="2">
    <source>
        <dbReference type="SAM" id="Phobius"/>
    </source>
</evidence>
<dbReference type="Gene3D" id="3.40.50.10540">
    <property type="entry name" value="Crotonobetainyl-coa:carnitine coa-transferase, domain 1"/>
    <property type="match status" value="1"/>
</dbReference>
<dbReference type="GO" id="GO:0008111">
    <property type="term" value="F:alpha-methylacyl-CoA racemase activity"/>
    <property type="evidence" value="ECO:0007669"/>
    <property type="project" value="TreeGrafter"/>
</dbReference>
<dbReference type="InterPro" id="IPR003673">
    <property type="entry name" value="CoA-Trfase_fam_III"/>
</dbReference>
<dbReference type="PANTHER" id="PTHR48228">
    <property type="entry name" value="SUCCINYL-COA--D-CITRAMALATE COA-TRANSFERASE"/>
    <property type="match status" value="1"/>
</dbReference>
<comment type="similarity">
    <text evidence="1">Belongs to the CoA-transferase III family.</text>
</comment>
<dbReference type="SUPFAM" id="SSF89796">
    <property type="entry name" value="CoA-transferase family III (CaiB/BaiF)"/>
    <property type="match status" value="1"/>
</dbReference>
<evidence type="ECO:0000313" key="4">
    <source>
        <dbReference type="WBParaSite" id="jg9569"/>
    </source>
</evidence>
<feature type="transmembrane region" description="Helical" evidence="2">
    <location>
        <begin position="149"/>
        <end position="168"/>
    </location>
</feature>
<feature type="transmembrane region" description="Helical" evidence="2">
    <location>
        <begin position="20"/>
        <end position="42"/>
    </location>
</feature>
<name>A0A915EVW5_9BILA</name>
<evidence type="ECO:0000256" key="1">
    <source>
        <dbReference type="ARBA" id="ARBA00008383"/>
    </source>
</evidence>
<dbReference type="InterPro" id="IPR023606">
    <property type="entry name" value="CoA-Trfase_III_dom_1_sf"/>
</dbReference>
<dbReference type="Proteomes" id="UP000887574">
    <property type="component" value="Unplaced"/>
</dbReference>
<protein>
    <submittedName>
        <fullName evidence="4">Alpha-methylacyl-CoA racemase</fullName>
    </submittedName>
</protein>
<accession>A0A915EVW5</accession>
<dbReference type="GO" id="GO:0005739">
    <property type="term" value="C:mitochondrion"/>
    <property type="evidence" value="ECO:0007669"/>
    <property type="project" value="TreeGrafter"/>
</dbReference>
<dbReference type="AlphaFoldDB" id="A0A915EVW5"/>
<dbReference type="GO" id="GO:0008206">
    <property type="term" value="P:bile acid metabolic process"/>
    <property type="evidence" value="ECO:0007669"/>
    <property type="project" value="TreeGrafter"/>
</dbReference>
<dbReference type="Pfam" id="PF02515">
    <property type="entry name" value="CoA_transf_3"/>
    <property type="match status" value="1"/>
</dbReference>
<keyword evidence="2" id="KW-0472">Membrane</keyword>
<keyword evidence="3" id="KW-1185">Reference proteome</keyword>
<reference evidence="4" key="1">
    <citation type="submission" date="2022-11" db="UniProtKB">
        <authorList>
            <consortium name="WormBaseParasite"/>
        </authorList>
    </citation>
    <scope>IDENTIFICATION</scope>
</reference>
<sequence length="212" mass="23582">MAPTIKPFSGVKVMEFAGLAPVPFCGMVLADFGATVTVILNTSSTSSVAERRLDRGKTRLELDFQSKDDMARVKKMCCEADVLLDPFRPGTLEAIGLDPVELIKANQKLIVARLTGYGQTGPLAHKAGHDINYVALSGLFPLISVKNDLILPAVVCWLLLVLLCHFTTGLQMETKVYLGLQHGRRARLFGHFYYSLRRCRVLVEKSLYCFFW</sequence>
<dbReference type="InterPro" id="IPR050509">
    <property type="entry name" value="CoA-transferase_III"/>
</dbReference>
<organism evidence="3 4">
    <name type="scientific">Ditylenchus dipsaci</name>
    <dbReference type="NCBI Taxonomy" id="166011"/>
    <lineage>
        <taxon>Eukaryota</taxon>
        <taxon>Metazoa</taxon>
        <taxon>Ecdysozoa</taxon>
        <taxon>Nematoda</taxon>
        <taxon>Chromadorea</taxon>
        <taxon>Rhabditida</taxon>
        <taxon>Tylenchina</taxon>
        <taxon>Tylenchomorpha</taxon>
        <taxon>Sphaerularioidea</taxon>
        <taxon>Anguinidae</taxon>
        <taxon>Anguininae</taxon>
        <taxon>Ditylenchus</taxon>
    </lineage>
</organism>
<keyword evidence="2" id="KW-1133">Transmembrane helix</keyword>
<dbReference type="PANTHER" id="PTHR48228:SF5">
    <property type="entry name" value="ALPHA-METHYLACYL-COA RACEMASE"/>
    <property type="match status" value="1"/>
</dbReference>
<dbReference type="WBParaSite" id="jg9569">
    <property type="protein sequence ID" value="jg9569"/>
    <property type="gene ID" value="jg9569"/>
</dbReference>
<proteinExistence type="inferred from homology"/>
<keyword evidence="2" id="KW-0812">Transmembrane</keyword>